<feature type="region of interest" description="Disordered" evidence="3">
    <location>
        <begin position="1"/>
        <end position="23"/>
    </location>
</feature>
<evidence type="ECO:0000313" key="6">
    <source>
        <dbReference type="Proteomes" id="UP001596435"/>
    </source>
</evidence>
<dbReference type="RefSeq" id="WP_345704070.1">
    <property type="nucleotide sequence ID" value="NZ_BAABKV010000001.1"/>
</dbReference>
<dbReference type="CDD" id="cd07043">
    <property type="entry name" value="STAS_anti-anti-sigma_factors"/>
    <property type="match status" value="1"/>
</dbReference>
<organism evidence="5 6">
    <name type="scientific">Kitasatospora paranensis</name>
    <dbReference type="NCBI Taxonomy" id="258053"/>
    <lineage>
        <taxon>Bacteria</taxon>
        <taxon>Bacillati</taxon>
        <taxon>Actinomycetota</taxon>
        <taxon>Actinomycetes</taxon>
        <taxon>Kitasatosporales</taxon>
        <taxon>Streptomycetaceae</taxon>
        <taxon>Kitasatospora</taxon>
    </lineage>
</organism>
<comment type="caution">
    <text evidence="5">The sequence shown here is derived from an EMBL/GenBank/DDBJ whole genome shotgun (WGS) entry which is preliminary data.</text>
</comment>
<reference evidence="6" key="1">
    <citation type="journal article" date="2019" name="Int. J. Syst. Evol. Microbiol.">
        <title>The Global Catalogue of Microorganisms (GCM) 10K type strain sequencing project: providing services to taxonomists for standard genome sequencing and annotation.</title>
        <authorList>
            <consortium name="The Broad Institute Genomics Platform"/>
            <consortium name="The Broad Institute Genome Sequencing Center for Infectious Disease"/>
            <person name="Wu L."/>
            <person name="Ma J."/>
        </authorList>
    </citation>
    <scope>NUCLEOTIDE SEQUENCE [LARGE SCALE GENOMIC DNA]</scope>
    <source>
        <strain evidence="6">CGMCC 1.12859</strain>
    </source>
</reference>
<evidence type="ECO:0000259" key="4">
    <source>
        <dbReference type="PROSITE" id="PS50801"/>
    </source>
</evidence>
<dbReference type="InterPro" id="IPR046263">
    <property type="entry name" value="DUF6296"/>
</dbReference>
<dbReference type="EMBL" id="JBHTAJ010000123">
    <property type="protein sequence ID" value="MFC7184845.1"/>
    <property type="molecule type" value="Genomic_DNA"/>
</dbReference>
<dbReference type="NCBIfam" id="TIGR00377">
    <property type="entry name" value="ant_ant_sig"/>
    <property type="match status" value="1"/>
</dbReference>
<dbReference type="Proteomes" id="UP001596435">
    <property type="component" value="Unassembled WGS sequence"/>
</dbReference>
<evidence type="ECO:0000256" key="1">
    <source>
        <dbReference type="ARBA" id="ARBA00009013"/>
    </source>
</evidence>
<proteinExistence type="inferred from homology"/>
<feature type="compositionally biased region" description="Low complexity" evidence="3">
    <location>
        <begin position="11"/>
        <end position="23"/>
    </location>
</feature>
<keyword evidence="6" id="KW-1185">Reference proteome</keyword>
<accession>A0ABW2G7V3</accession>
<evidence type="ECO:0000256" key="2">
    <source>
        <dbReference type="RuleBase" id="RU003749"/>
    </source>
</evidence>
<evidence type="ECO:0000313" key="5">
    <source>
        <dbReference type="EMBL" id="MFC7184845.1"/>
    </source>
</evidence>
<dbReference type="Pfam" id="PF19813">
    <property type="entry name" value="DUF6296"/>
    <property type="match status" value="1"/>
</dbReference>
<sequence length="219" mass="23006">MSENLGPLNRLTPALGPGTTATAVGSVEDLPDRLFARTMRGSDGVLRVHLSGEIDPENSDALRGVLLALGEERPSAVELDLHDVAFMDCSGLNVLLELRLQGIAAGFPVRLRAASRTVLRLLEVSETLPLFTGGRPVRGPVLTTRIQRWLLTFPGTPGCHADQPSVVVALIGTGPGGHPAYSDAAGTVRAEITATGHVHVLDSGPHPSPRTPPHAQPLT</sequence>
<dbReference type="PROSITE" id="PS50801">
    <property type="entry name" value="STAS"/>
    <property type="match status" value="1"/>
</dbReference>
<dbReference type="InterPro" id="IPR002645">
    <property type="entry name" value="STAS_dom"/>
</dbReference>
<gene>
    <name evidence="5" type="ORF">ACFQMG_35395</name>
</gene>
<dbReference type="Gene3D" id="3.30.750.24">
    <property type="entry name" value="STAS domain"/>
    <property type="match status" value="1"/>
</dbReference>
<protein>
    <recommendedName>
        <fullName evidence="2">Anti-sigma factor antagonist</fullName>
    </recommendedName>
</protein>
<dbReference type="Pfam" id="PF01740">
    <property type="entry name" value="STAS"/>
    <property type="match status" value="1"/>
</dbReference>
<dbReference type="InterPro" id="IPR003658">
    <property type="entry name" value="Anti-sigma_ant"/>
</dbReference>
<dbReference type="InterPro" id="IPR036513">
    <property type="entry name" value="STAS_dom_sf"/>
</dbReference>
<dbReference type="PANTHER" id="PTHR33495:SF2">
    <property type="entry name" value="ANTI-SIGMA FACTOR ANTAGONIST TM_1081-RELATED"/>
    <property type="match status" value="1"/>
</dbReference>
<dbReference type="SUPFAM" id="SSF52091">
    <property type="entry name" value="SpoIIaa-like"/>
    <property type="match status" value="1"/>
</dbReference>
<name>A0ABW2G7V3_9ACTN</name>
<dbReference type="PANTHER" id="PTHR33495">
    <property type="entry name" value="ANTI-SIGMA FACTOR ANTAGONIST TM_1081-RELATED-RELATED"/>
    <property type="match status" value="1"/>
</dbReference>
<comment type="similarity">
    <text evidence="1 2">Belongs to the anti-sigma-factor antagonist family.</text>
</comment>
<evidence type="ECO:0000256" key="3">
    <source>
        <dbReference type="SAM" id="MobiDB-lite"/>
    </source>
</evidence>
<feature type="domain" description="STAS" evidence="4">
    <location>
        <begin position="35"/>
        <end position="123"/>
    </location>
</feature>